<protein>
    <submittedName>
        <fullName evidence="1">Uncharacterized protein</fullName>
    </submittedName>
</protein>
<gene>
    <name evidence="1" type="ORF">LBBP_04250</name>
</gene>
<accession>A0A0S2IXG1</accession>
<organism evidence="1">
    <name type="scientific">Leptospira borgpetersenii serovar Ballum</name>
    <dbReference type="NCBI Taxonomy" id="280505"/>
    <lineage>
        <taxon>Bacteria</taxon>
        <taxon>Pseudomonadati</taxon>
        <taxon>Spirochaetota</taxon>
        <taxon>Spirochaetia</taxon>
        <taxon>Leptospirales</taxon>
        <taxon>Leptospiraceae</taxon>
        <taxon>Leptospira</taxon>
    </lineage>
</organism>
<proteinExistence type="predicted"/>
<evidence type="ECO:0000313" key="1">
    <source>
        <dbReference type="EMBL" id="ALO28368.1"/>
    </source>
</evidence>
<reference evidence="1 2" key="1">
    <citation type="journal article" date="2015" name="PLoS Negl. Trop. Dis.">
        <title>Distribution of Plasmids in Distinct Leptospira Pathogenic Species.</title>
        <authorList>
            <person name="Wang Y."/>
            <person name="Zhuang X."/>
            <person name="Zhong Y."/>
            <person name="Zhang C."/>
            <person name="Zhang Y."/>
            <person name="Zeng L."/>
            <person name="Zhu Y."/>
            <person name="He P."/>
            <person name="Dong K."/>
            <person name="Pal U."/>
            <person name="Guo X."/>
            <person name="Qin J."/>
        </authorList>
    </citation>
    <scope>NUCLEOTIDE SEQUENCE [LARGE SCALE GENOMIC DNA]</scope>
    <source>
        <strain evidence="1 2">56604</strain>
    </source>
</reference>
<dbReference type="AlphaFoldDB" id="A0A0S2IXG1"/>
<sequence>MCNLREAFSAKETTNAGCPDLRAVTILLPVPGKRCCQAASVKIL</sequence>
<dbReference type="Proteomes" id="UP000058857">
    <property type="component" value="Chromosome 2"/>
</dbReference>
<name>A0A0S2IXG1_LEPBO</name>
<evidence type="ECO:0000313" key="2">
    <source>
        <dbReference type="Proteomes" id="UP000058857"/>
    </source>
</evidence>
<dbReference type="EMBL" id="CP012030">
    <property type="protein sequence ID" value="ALO28368.1"/>
    <property type="molecule type" value="Genomic_DNA"/>
</dbReference>